<dbReference type="GO" id="GO:0030170">
    <property type="term" value="F:pyridoxal phosphate binding"/>
    <property type="evidence" value="ECO:0007669"/>
    <property type="project" value="InterPro"/>
</dbReference>
<dbReference type="GO" id="GO:1901605">
    <property type="term" value="P:alpha-amino acid metabolic process"/>
    <property type="evidence" value="ECO:0007669"/>
    <property type="project" value="TreeGrafter"/>
</dbReference>
<dbReference type="InterPro" id="IPR015422">
    <property type="entry name" value="PyrdxlP-dep_Trfase_small"/>
</dbReference>
<keyword evidence="9" id="KW-1185">Reference proteome</keyword>
<evidence type="ECO:0000256" key="5">
    <source>
        <dbReference type="ARBA" id="ARBA00022679"/>
    </source>
</evidence>
<dbReference type="Pfam" id="PF00155">
    <property type="entry name" value="Aminotran_1_2"/>
    <property type="match status" value="1"/>
</dbReference>
<dbReference type="Gene3D" id="3.40.640.10">
    <property type="entry name" value="Type I PLP-dependent aspartate aminotransferase-like (Major domain)"/>
    <property type="match status" value="1"/>
</dbReference>
<accession>A0A834M4S7</accession>
<organism evidence="8 9">
    <name type="scientific">Rhynchophorus ferrugineus</name>
    <name type="common">Red palm weevil</name>
    <name type="synonym">Curculio ferrugineus</name>
    <dbReference type="NCBI Taxonomy" id="354439"/>
    <lineage>
        <taxon>Eukaryota</taxon>
        <taxon>Metazoa</taxon>
        <taxon>Ecdysozoa</taxon>
        <taxon>Arthropoda</taxon>
        <taxon>Hexapoda</taxon>
        <taxon>Insecta</taxon>
        <taxon>Pterygota</taxon>
        <taxon>Neoptera</taxon>
        <taxon>Endopterygota</taxon>
        <taxon>Coleoptera</taxon>
        <taxon>Polyphaga</taxon>
        <taxon>Cucujiformia</taxon>
        <taxon>Curculionidae</taxon>
        <taxon>Dryophthorinae</taxon>
        <taxon>Rhynchophorus</taxon>
    </lineage>
</organism>
<evidence type="ECO:0000313" key="8">
    <source>
        <dbReference type="EMBL" id="KAF7270373.1"/>
    </source>
</evidence>
<keyword evidence="4" id="KW-0032">Aminotransferase</keyword>
<dbReference type="Gene3D" id="3.90.1150.10">
    <property type="entry name" value="Aspartate Aminotransferase, domain 1"/>
    <property type="match status" value="1"/>
</dbReference>
<evidence type="ECO:0000256" key="6">
    <source>
        <dbReference type="ARBA" id="ARBA00022898"/>
    </source>
</evidence>
<evidence type="ECO:0000259" key="7">
    <source>
        <dbReference type="Pfam" id="PF00155"/>
    </source>
</evidence>
<dbReference type="GO" id="GO:0016212">
    <property type="term" value="F:kynurenine-oxoglutarate transaminase activity"/>
    <property type="evidence" value="ECO:0007669"/>
    <property type="project" value="TreeGrafter"/>
</dbReference>
<keyword evidence="5" id="KW-0808">Transferase</keyword>
<protein>
    <recommendedName>
        <fullName evidence="7">Aminotransferase class I/classII large domain-containing protein</fullName>
    </recommendedName>
</protein>
<feature type="domain" description="Aminotransferase class I/classII large" evidence="7">
    <location>
        <begin position="74"/>
        <end position="414"/>
    </location>
</feature>
<comment type="subunit">
    <text evidence="3">Homodimer.</text>
</comment>
<keyword evidence="6" id="KW-0663">Pyridoxal phosphate</keyword>
<dbReference type="OrthoDB" id="691673at2759"/>
<reference evidence="8" key="1">
    <citation type="submission" date="2020-08" db="EMBL/GenBank/DDBJ databases">
        <title>Genome sequencing and assembly of the red palm weevil Rhynchophorus ferrugineus.</title>
        <authorList>
            <person name="Dias G.B."/>
            <person name="Bergman C.M."/>
            <person name="Manee M."/>
        </authorList>
    </citation>
    <scope>NUCLEOTIDE SEQUENCE</scope>
    <source>
        <strain evidence="8">AA-2017</strain>
        <tissue evidence="8">Whole larva</tissue>
    </source>
</reference>
<gene>
    <name evidence="8" type="ORF">GWI33_016656</name>
</gene>
<evidence type="ECO:0000313" key="9">
    <source>
        <dbReference type="Proteomes" id="UP000625711"/>
    </source>
</evidence>
<dbReference type="PANTHER" id="PTHR42790">
    <property type="entry name" value="AMINOTRANSFERASE"/>
    <property type="match status" value="1"/>
</dbReference>
<dbReference type="InterPro" id="IPR015421">
    <property type="entry name" value="PyrdxlP-dep_Trfase_major"/>
</dbReference>
<dbReference type="InterPro" id="IPR050859">
    <property type="entry name" value="Class-I_PLP-dep_aminotransf"/>
</dbReference>
<comment type="caution">
    <text evidence="8">The sequence shown here is derived from an EMBL/GenBank/DDBJ whole genome shotgun (WGS) entry which is preliminary data.</text>
</comment>
<evidence type="ECO:0000256" key="1">
    <source>
        <dbReference type="ARBA" id="ARBA00001933"/>
    </source>
</evidence>
<dbReference type="Proteomes" id="UP000625711">
    <property type="component" value="Unassembled WGS sequence"/>
</dbReference>
<evidence type="ECO:0000256" key="4">
    <source>
        <dbReference type="ARBA" id="ARBA00022576"/>
    </source>
</evidence>
<name>A0A834M4S7_RHYFE</name>
<dbReference type="CDD" id="cd00609">
    <property type="entry name" value="AAT_like"/>
    <property type="match status" value="1"/>
</dbReference>
<dbReference type="InterPro" id="IPR015424">
    <property type="entry name" value="PyrdxlP-dep_Trfase"/>
</dbReference>
<evidence type="ECO:0000256" key="3">
    <source>
        <dbReference type="ARBA" id="ARBA00011738"/>
    </source>
</evidence>
<dbReference type="FunFam" id="3.40.640.10:FF:000053">
    <property type="entry name" value="Aminotransferase, class I"/>
    <property type="match status" value="1"/>
</dbReference>
<dbReference type="PANTHER" id="PTHR42790:SF19">
    <property type="entry name" value="KYNURENINE_ALPHA-AMINOADIPATE AMINOTRANSFERASE, MITOCHONDRIAL"/>
    <property type="match status" value="1"/>
</dbReference>
<sequence>MEKIGFNIEYSKFITVRASRRRPALTRELTKRQYGAPKESISLAEGMPNEVTFPFQAMNLVMKDGTSITIQGQQLNTALQYIPSQGYPSLLKKLKEFMSQIHSPPNWEDRDIIMTNGSQEGISKTLEMLVEDGDTVLVQDPLYAGTEIILKPFKPSLIGIEQDEHGIIPSKLIEALESCKAYTEEGGGKRMPKVIYLNPTGSNPTGVTMPLERRKEIYDICSKYDILILEDDAYYFLHFLDEQPISFLSLDVDGRVIRFDSMSKVLSSGLRLAWLTAPKQLVQNIELHIQSSILHPSTLSQVIFDNLLATWGFNGLLSHFDEVRRYYQARRDFTIASMERHLKNLCEWTIPTGGMFVWIKVHGVADVYDMLLSRGLKKNITFVPGHAFMADPTKACNYIRASFSKTPLKQIDRAFKLLGELIKEEHVLLRRKLDGLENSILR</sequence>
<evidence type="ECO:0000256" key="2">
    <source>
        <dbReference type="ARBA" id="ARBA00007441"/>
    </source>
</evidence>
<dbReference type="AlphaFoldDB" id="A0A834M4S7"/>
<proteinExistence type="inferred from homology"/>
<comment type="similarity">
    <text evidence="2">Belongs to the class-I pyridoxal-phosphate-dependent aminotransferase family.</text>
</comment>
<comment type="cofactor">
    <cofactor evidence="1">
        <name>pyridoxal 5'-phosphate</name>
        <dbReference type="ChEBI" id="CHEBI:597326"/>
    </cofactor>
</comment>
<dbReference type="FunFam" id="3.90.1150.10:FF:000166">
    <property type="entry name" value="Kynurenine/alpha-aminoadipate aminotransferase, mitochondrial"/>
    <property type="match status" value="1"/>
</dbReference>
<dbReference type="InterPro" id="IPR004839">
    <property type="entry name" value="Aminotransferase_I/II_large"/>
</dbReference>
<dbReference type="EMBL" id="JAACXV010014108">
    <property type="protein sequence ID" value="KAF7270373.1"/>
    <property type="molecule type" value="Genomic_DNA"/>
</dbReference>
<dbReference type="SUPFAM" id="SSF53383">
    <property type="entry name" value="PLP-dependent transferases"/>
    <property type="match status" value="1"/>
</dbReference>